<comment type="similarity">
    <text evidence="2">Belongs to the G-protein coupled receptor 1 family.</text>
</comment>
<dbReference type="GO" id="GO:0016020">
    <property type="term" value="C:membrane"/>
    <property type="evidence" value="ECO:0007669"/>
    <property type="project" value="UniProtKB-SubCell"/>
</dbReference>
<dbReference type="PROSITE" id="PS50262">
    <property type="entry name" value="G_PROTEIN_RECEP_F1_2"/>
    <property type="match status" value="1"/>
</dbReference>
<organism evidence="9 10">
    <name type="scientific">Lutzomyia longipalpis</name>
    <name type="common">Sand fly</name>
    <dbReference type="NCBI Taxonomy" id="7200"/>
    <lineage>
        <taxon>Eukaryota</taxon>
        <taxon>Metazoa</taxon>
        <taxon>Ecdysozoa</taxon>
        <taxon>Arthropoda</taxon>
        <taxon>Hexapoda</taxon>
        <taxon>Insecta</taxon>
        <taxon>Pterygota</taxon>
        <taxon>Neoptera</taxon>
        <taxon>Endopterygota</taxon>
        <taxon>Diptera</taxon>
        <taxon>Nematocera</taxon>
        <taxon>Psychodoidea</taxon>
        <taxon>Psychodidae</taxon>
        <taxon>Lutzomyia</taxon>
        <taxon>Lutzomyia</taxon>
    </lineage>
</organism>
<protein>
    <recommendedName>
        <fullName evidence="8">G-protein coupled receptors family 1 profile domain-containing protein</fullName>
    </recommendedName>
</protein>
<dbReference type="Pfam" id="PF00001">
    <property type="entry name" value="7tm_1"/>
    <property type="match status" value="1"/>
</dbReference>
<sequence>MNPVGDPWGEDGLSSVAADDGGTTPADWLMVGNVSVGNESEVLYYTNSCLYAYNPTDEMITFQFWICGILLNIVGILGILGNVLSMVILSRPQMRSSINYLLIGLARCDIVLIITSVLLFGIPSIYPYTGYLFFYHYYIFPNISPYVFPIAMVAQTASIYLTFTVTLERFVAVCHPLRVRALCTYGRAKAILYNLPRFFEVSVIEHVFKGGVVYCVIASEMRSNPNYIEIYIHWLYLIFIYVLPFSQLAILNALIYAQVRRANRERQRLSRTEKREIGLATMLLCVVIVFFLCNVLAMINNIMEAFYDTTNDYLVNTSNLLVTINSSVNFIIYVIFGEKFKRIFLTLFCKGRIGRESPDGLIHDDSSFSNGDGNHRNSGRFQRHGTSRSSTRSNGTSLRITRSVRVRAPSPGPCVYYPARDFKPRGGLVTRSVSMQNSDWEHDTMDTIVNGNGLVSTTAF</sequence>
<dbReference type="InterPro" id="IPR000276">
    <property type="entry name" value="GPCR_Rhodpsn"/>
</dbReference>
<reference evidence="9" key="1">
    <citation type="submission" date="2020-05" db="UniProtKB">
        <authorList>
            <consortium name="EnsemblMetazoa"/>
        </authorList>
    </citation>
    <scope>IDENTIFICATION</scope>
    <source>
        <strain evidence="9">Jacobina</strain>
    </source>
</reference>
<keyword evidence="5 7" id="KW-0472">Membrane</keyword>
<dbReference type="PRINTS" id="PR00237">
    <property type="entry name" value="GPCRRHODOPSN"/>
</dbReference>
<name>A0A1B0CRX1_LUTLO</name>
<dbReference type="EnsemblMetazoa" id="LLOJ007619-RA">
    <property type="protein sequence ID" value="LLOJ007619-PA"/>
    <property type="gene ID" value="LLOJ007619"/>
</dbReference>
<dbReference type="VEuPathDB" id="VectorBase:LLONM1_011574"/>
<feature type="transmembrane region" description="Helical" evidence="7">
    <location>
        <begin position="62"/>
        <end position="89"/>
    </location>
</feature>
<dbReference type="PANTHER" id="PTHR46641">
    <property type="entry name" value="FMRFAMIDE RECEPTOR-RELATED"/>
    <property type="match status" value="1"/>
</dbReference>
<keyword evidence="4 7" id="KW-1133">Transmembrane helix</keyword>
<dbReference type="SUPFAM" id="SSF81321">
    <property type="entry name" value="Family A G protein-coupled receptor-like"/>
    <property type="match status" value="1"/>
</dbReference>
<dbReference type="InterPro" id="IPR052954">
    <property type="entry name" value="GPCR-Ligand_Int"/>
</dbReference>
<dbReference type="EMBL" id="AJWK01025419">
    <property type="status" value="NOT_ANNOTATED_CDS"/>
    <property type="molecule type" value="Genomic_DNA"/>
</dbReference>
<dbReference type="PANTHER" id="PTHR46641:SF2">
    <property type="entry name" value="FMRFAMIDE RECEPTOR"/>
    <property type="match status" value="1"/>
</dbReference>
<keyword evidence="3 7" id="KW-0812">Transmembrane</keyword>
<evidence type="ECO:0000256" key="5">
    <source>
        <dbReference type="ARBA" id="ARBA00023136"/>
    </source>
</evidence>
<evidence type="ECO:0000313" key="10">
    <source>
        <dbReference type="Proteomes" id="UP000092461"/>
    </source>
</evidence>
<feature type="compositionally biased region" description="Basic residues" evidence="6">
    <location>
        <begin position="377"/>
        <end position="386"/>
    </location>
</feature>
<feature type="compositionally biased region" description="Low complexity" evidence="6">
    <location>
        <begin position="387"/>
        <end position="397"/>
    </location>
</feature>
<dbReference type="AlphaFoldDB" id="A0A1B0CRX1"/>
<feature type="transmembrane region" description="Helical" evidence="7">
    <location>
        <begin position="277"/>
        <end position="299"/>
    </location>
</feature>
<evidence type="ECO:0000259" key="8">
    <source>
        <dbReference type="PROSITE" id="PS50262"/>
    </source>
</evidence>
<dbReference type="InterPro" id="IPR017452">
    <property type="entry name" value="GPCR_Rhodpsn_7TM"/>
</dbReference>
<feature type="transmembrane region" description="Helical" evidence="7">
    <location>
        <begin position="231"/>
        <end position="256"/>
    </location>
</feature>
<dbReference type="Gene3D" id="1.20.1070.10">
    <property type="entry name" value="Rhodopsin 7-helix transmembrane proteins"/>
    <property type="match status" value="1"/>
</dbReference>
<feature type="domain" description="G-protein coupled receptors family 1 profile" evidence="8">
    <location>
        <begin position="81"/>
        <end position="333"/>
    </location>
</feature>
<dbReference type="GO" id="GO:0004930">
    <property type="term" value="F:G protein-coupled receptor activity"/>
    <property type="evidence" value="ECO:0007669"/>
    <property type="project" value="InterPro"/>
</dbReference>
<comment type="subcellular location">
    <subcellularLocation>
        <location evidence="1">Membrane</location>
    </subcellularLocation>
</comment>
<dbReference type="VEuPathDB" id="VectorBase:LLOJ007619"/>
<evidence type="ECO:0000313" key="9">
    <source>
        <dbReference type="EnsemblMetazoa" id="LLOJ007619-PA"/>
    </source>
</evidence>
<feature type="transmembrane region" description="Helical" evidence="7">
    <location>
        <begin position="101"/>
        <end position="126"/>
    </location>
</feature>
<evidence type="ECO:0000256" key="2">
    <source>
        <dbReference type="ARBA" id="ARBA00010663"/>
    </source>
</evidence>
<keyword evidence="10" id="KW-1185">Reference proteome</keyword>
<dbReference type="EMBL" id="AJWK01025420">
    <property type="status" value="NOT_ANNOTATED_CDS"/>
    <property type="molecule type" value="Genomic_DNA"/>
</dbReference>
<feature type="region of interest" description="Disordered" evidence="6">
    <location>
        <begin position="364"/>
        <end position="399"/>
    </location>
</feature>
<evidence type="ECO:0000256" key="4">
    <source>
        <dbReference type="ARBA" id="ARBA00022989"/>
    </source>
</evidence>
<dbReference type="CDD" id="cd14978">
    <property type="entry name" value="7tmA_FMRFamide_R-like"/>
    <property type="match status" value="1"/>
</dbReference>
<accession>A0A1B0CRX1</accession>
<proteinExistence type="inferred from homology"/>
<feature type="transmembrane region" description="Helical" evidence="7">
    <location>
        <begin position="319"/>
        <end position="336"/>
    </location>
</feature>
<dbReference type="Proteomes" id="UP000092461">
    <property type="component" value="Unassembled WGS sequence"/>
</dbReference>
<evidence type="ECO:0000256" key="1">
    <source>
        <dbReference type="ARBA" id="ARBA00004370"/>
    </source>
</evidence>
<evidence type="ECO:0000256" key="3">
    <source>
        <dbReference type="ARBA" id="ARBA00022692"/>
    </source>
</evidence>
<feature type="transmembrane region" description="Helical" evidence="7">
    <location>
        <begin position="146"/>
        <end position="167"/>
    </location>
</feature>
<evidence type="ECO:0000256" key="6">
    <source>
        <dbReference type="SAM" id="MobiDB-lite"/>
    </source>
</evidence>
<evidence type="ECO:0000256" key="7">
    <source>
        <dbReference type="SAM" id="Phobius"/>
    </source>
</evidence>